<dbReference type="Proteomes" id="UP001066276">
    <property type="component" value="Chromosome 1_1"/>
</dbReference>
<evidence type="ECO:0000313" key="2">
    <source>
        <dbReference type="EMBL" id="KAJ1216132.1"/>
    </source>
</evidence>
<evidence type="ECO:0000313" key="3">
    <source>
        <dbReference type="Proteomes" id="UP001066276"/>
    </source>
</evidence>
<sequence>MPVKLLLRLLQGTAHWRDATLKERLHPGAQRIGVLSPAHQTLHPHLPQQSKMLWGTTHLCNTTPELGKAGQCGNNQLLHYEGGKDIATGNRHIMEEDQVVEQQDDLEKMIAHMRAEALKRGKDWLRAKMEDKGVESIEREVETTTPASLTDKAGTTERTSPPPQKPGKRQRAEGKPARKSNKKVRIVVQSTEDETSVTPEASRPRAPAEGEHISAIIKECFKSLAPLLLRGDGAGQPQRGSHP</sequence>
<comment type="caution">
    <text evidence="2">The sequence shown here is derived from an EMBL/GenBank/DDBJ whole genome shotgun (WGS) entry which is preliminary data.</text>
</comment>
<dbReference type="EMBL" id="JANPWB010000001">
    <property type="protein sequence ID" value="KAJ1216132.1"/>
    <property type="molecule type" value="Genomic_DNA"/>
</dbReference>
<name>A0AAV7WT56_PLEWA</name>
<reference evidence="2" key="1">
    <citation type="journal article" date="2022" name="bioRxiv">
        <title>Sequencing and chromosome-scale assembly of the giantPleurodeles waltlgenome.</title>
        <authorList>
            <person name="Brown T."/>
            <person name="Elewa A."/>
            <person name="Iarovenko S."/>
            <person name="Subramanian E."/>
            <person name="Araus A.J."/>
            <person name="Petzold A."/>
            <person name="Susuki M."/>
            <person name="Suzuki K.-i.T."/>
            <person name="Hayashi T."/>
            <person name="Toyoda A."/>
            <person name="Oliveira C."/>
            <person name="Osipova E."/>
            <person name="Leigh N.D."/>
            <person name="Simon A."/>
            <person name="Yun M.H."/>
        </authorList>
    </citation>
    <scope>NUCLEOTIDE SEQUENCE</scope>
    <source>
        <strain evidence="2">20211129_DDA</strain>
        <tissue evidence="2">Liver</tissue>
    </source>
</reference>
<gene>
    <name evidence="2" type="ORF">NDU88_003738</name>
</gene>
<dbReference type="AlphaFoldDB" id="A0AAV7WT56"/>
<keyword evidence="3" id="KW-1185">Reference proteome</keyword>
<accession>A0AAV7WT56</accession>
<proteinExistence type="predicted"/>
<feature type="region of interest" description="Disordered" evidence="1">
    <location>
        <begin position="135"/>
        <end position="210"/>
    </location>
</feature>
<evidence type="ECO:0000256" key="1">
    <source>
        <dbReference type="SAM" id="MobiDB-lite"/>
    </source>
</evidence>
<protein>
    <submittedName>
        <fullName evidence="2">Uncharacterized protein</fullName>
    </submittedName>
</protein>
<organism evidence="2 3">
    <name type="scientific">Pleurodeles waltl</name>
    <name type="common">Iberian ribbed newt</name>
    <dbReference type="NCBI Taxonomy" id="8319"/>
    <lineage>
        <taxon>Eukaryota</taxon>
        <taxon>Metazoa</taxon>
        <taxon>Chordata</taxon>
        <taxon>Craniata</taxon>
        <taxon>Vertebrata</taxon>
        <taxon>Euteleostomi</taxon>
        <taxon>Amphibia</taxon>
        <taxon>Batrachia</taxon>
        <taxon>Caudata</taxon>
        <taxon>Salamandroidea</taxon>
        <taxon>Salamandridae</taxon>
        <taxon>Pleurodelinae</taxon>
        <taxon>Pleurodeles</taxon>
    </lineage>
</organism>